<dbReference type="Proteomes" id="UP000307169">
    <property type="component" value="Unassembled WGS sequence"/>
</dbReference>
<sequence length="239" mass="26595">MKLISQEQMEASGRATALGGLKGALLGSSLTAAGLYFAGRRYPAVAAQPPVQKGWLLLVGTLLFGATNAEFAYENHMREQWKNEDVQSVELLEKHKQERADRESSLSTAEKALLLAKENRFKFVVGSWFLSMAGSGAYIWARNPMQSFSQKLVQARMAAQISTLGVLVATAGLSQIRIRGEEDRLRANKASNGDDDWRYIVAEEEQREKQEQEQKNKQKSTDKPADKPSDKSETQKKSD</sequence>
<accession>A0A4T0Q2K3</accession>
<evidence type="ECO:0000313" key="19">
    <source>
        <dbReference type="Proteomes" id="UP000310708"/>
    </source>
</evidence>
<evidence type="ECO:0000313" key="18">
    <source>
        <dbReference type="Proteomes" id="UP000310685"/>
    </source>
</evidence>
<comment type="caution">
    <text evidence="8">The sequence shown here is derived from an EMBL/GenBank/DDBJ whole genome shotgun (WGS) entry which is preliminary data.</text>
</comment>
<evidence type="ECO:0000313" key="13">
    <source>
        <dbReference type="EMBL" id="TIC67804.1"/>
    </source>
</evidence>
<dbReference type="Proteomes" id="UP000310708">
    <property type="component" value="Unassembled WGS sequence"/>
</dbReference>
<evidence type="ECO:0000313" key="10">
    <source>
        <dbReference type="EMBL" id="TIC31047.1"/>
    </source>
</evidence>
<evidence type="ECO:0000256" key="1">
    <source>
        <dbReference type="ARBA" id="ARBA00004173"/>
    </source>
</evidence>
<evidence type="ECO:0000256" key="3">
    <source>
        <dbReference type="ARBA" id="ARBA00022989"/>
    </source>
</evidence>
<feature type="compositionally biased region" description="Basic and acidic residues" evidence="5">
    <location>
        <begin position="204"/>
        <end position="239"/>
    </location>
</feature>
<gene>
    <name evidence="12" type="ORF">E3Q01_01709</name>
    <name evidence="11" type="ORF">E3Q02_04094</name>
    <name evidence="13" type="ORF">E3Q03_01843</name>
    <name evidence="10" type="ORF">E3Q10_01912</name>
    <name evidence="9" type="ORF">E3Q17_04039</name>
    <name evidence="8" type="ORF">E3Q22_02124</name>
</gene>
<dbReference type="InterPro" id="IPR040153">
    <property type="entry name" value="Rcf2"/>
</dbReference>
<evidence type="ECO:0000313" key="15">
    <source>
        <dbReference type="Proteomes" id="UP000305647"/>
    </source>
</evidence>
<feature type="region of interest" description="Disordered" evidence="5">
    <location>
        <begin position="196"/>
        <end position="239"/>
    </location>
</feature>
<comment type="subcellular location">
    <subcellularLocation>
        <location evidence="1">Mitochondrion</location>
    </subcellularLocation>
</comment>
<evidence type="ECO:0000256" key="6">
    <source>
        <dbReference type="SAM" id="Phobius"/>
    </source>
</evidence>
<proteinExistence type="predicted"/>
<dbReference type="EMBL" id="SPRC01000019">
    <property type="protein sequence ID" value="TIB80006.1"/>
    <property type="molecule type" value="Genomic_DNA"/>
</dbReference>
<evidence type="ECO:0000313" key="12">
    <source>
        <dbReference type="EMBL" id="TIC66536.1"/>
    </source>
</evidence>
<dbReference type="PROSITE" id="PS51503">
    <property type="entry name" value="HIG1"/>
    <property type="match status" value="1"/>
</dbReference>
<keyword evidence="4 6" id="KW-0472">Membrane</keyword>
<dbReference type="EMBL" id="SPRX01000016">
    <property type="protein sequence ID" value="TIC66536.1"/>
    <property type="molecule type" value="Genomic_DNA"/>
</dbReference>
<evidence type="ECO:0000256" key="2">
    <source>
        <dbReference type="ARBA" id="ARBA00022692"/>
    </source>
</evidence>
<feature type="transmembrane region" description="Helical" evidence="6">
    <location>
        <begin position="153"/>
        <end position="176"/>
    </location>
</feature>
<evidence type="ECO:0000256" key="5">
    <source>
        <dbReference type="SAM" id="MobiDB-lite"/>
    </source>
</evidence>
<evidence type="ECO:0000313" key="17">
    <source>
        <dbReference type="Proteomes" id="UP000309601"/>
    </source>
</evidence>
<evidence type="ECO:0000256" key="4">
    <source>
        <dbReference type="ARBA" id="ARBA00023136"/>
    </source>
</evidence>
<dbReference type="Pfam" id="PF04588">
    <property type="entry name" value="HIG_1_N"/>
    <property type="match status" value="1"/>
</dbReference>
<evidence type="ECO:0000259" key="7">
    <source>
        <dbReference type="PROSITE" id="PS51503"/>
    </source>
</evidence>
<dbReference type="Proteomes" id="UP000309601">
    <property type="component" value="Unassembled WGS sequence"/>
</dbReference>
<dbReference type="Proteomes" id="UP000305362">
    <property type="component" value="Unassembled WGS sequence"/>
</dbReference>
<dbReference type="Proteomes" id="UP000305647">
    <property type="component" value="Unassembled WGS sequence"/>
</dbReference>
<keyword evidence="3 6" id="KW-1133">Transmembrane helix</keyword>
<evidence type="ECO:0000313" key="14">
    <source>
        <dbReference type="Proteomes" id="UP000305362"/>
    </source>
</evidence>
<feature type="domain" description="HIG1" evidence="7">
    <location>
        <begin position="93"/>
        <end position="185"/>
    </location>
</feature>
<feature type="transmembrane region" description="Helical" evidence="6">
    <location>
        <begin position="121"/>
        <end position="141"/>
    </location>
</feature>
<reference evidence="14 15" key="1">
    <citation type="submission" date="2019-03" db="EMBL/GenBank/DDBJ databases">
        <title>Sequencing 25 genomes of Wallemia mellicola.</title>
        <authorList>
            <person name="Gostincar C."/>
        </authorList>
    </citation>
    <scope>NUCLEOTIDE SEQUENCE [LARGE SCALE GENOMIC DNA]</scope>
    <source>
        <strain evidence="9 16">EXF-1262</strain>
        <strain evidence="11 17">EXF-1274</strain>
        <strain evidence="13 14">EXF-1277</strain>
        <strain evidence="8 18">EXF-6152</strain>
        <strain evidence="12 19">EXF-757</strain>
        <strain evidence="10 15">EXF-8738</strain>
    </source>
</reference>
<feature type="transmembrane region" description="Helical" evidence="6">
    <location>
        <begin position="54"/>
        <end position="73"/>
    </location>
</feature>
<dbReference type="EMBL" id="SPRH01000073">
    <property type="protein sequence ID" value="TIB96027.1"/>
    <property type="molecule type" value="Genomic_DNA"/>
</dbReference>
<dbReference type="EMBL" id="SPRO01000015">
    <property type="protein sequence ID" value="TIC31047.1"/>
    <property type="molecule type" value="Genomic_DNA"/>
</dbReference>
<dbReference type="EMBL" id="SPRV01000015">
    <property type="protein sequence ID" value="TIC67804.1"/>
    <property type="molecule type" value="Genomic_DNA"/>
</dbReference>
<dbReference type="OrthoDB" id="1915122at2759"/>
<protein>
    <recommendedName>
        <fullName evidence="7">HIG1 domain-containing protein</fullName>
    </recommendedName>
</protein>
<dbReference type="OMA" id="KIITATW"/>
<name>A0A4T0Q2K3_9BASI</name>
<dbReference type="Proteomes" id="UP000310685">
    <property type="component" value="Unassembled WGS sequence"/>
</dbReference>
<dbReference type="PANTHER" id="PTHR28018:SF3">
    <property type="entry name" value="RESPIRATORY SUPERCOMPLEX FACTOR 2, MITOCHONDRIAL"/>
    <property type="match status" value="1"/>
</dbReference>
<organism evidence="8 18">
    <name type="scientific">Wallemia mellicola</name>
    <dbReference type="NCBI Taxonomy" id="1708541"/>
    <lineage>
        <taxon>Eukaryota</taxon>
        <taxon>Fungi</taxon>
        <taxon>Dikarya</taxon>
        <taxon>Basidiomycota</taxon>
        <taxon>Wallemiomycotina</taxon>
        <taxon>Wallemiomycetes</taxon>
        <taxon>Wallemiales</taxon>
        <taxon>Wallemiaceae</taxon>
        <taxon>Wallemia</taxon>
    </lineage>
</organism>
<dbReference type="GO" id="GO:0005739">
    <property type="term" value="C:mitochondrion"/>
    <property type="evidence" value="ECO:0007669"/>
    <property type="project" value="UniProtKB-SubCell"/>
</dbReference>
<evidence type="ECO:0000313" key="9">
    <source>
        <dbReference type="EMBL" id="TIB96027.1"/>
    </source>
</evidence>
<evidence type="ECO:0000313" key="11">
    <source>
        <dbReference type="EMBL" id="TIC60942.1"/>
    </source>
</evidence>
<evidence type="ECO:0000313" key="16">
    <source>
        <dbReference type="Proteomes" id="UP000307169"/>
    </source>
</evidence>
<keyword evidence="2 6" id="KW-0812">Transmembrane</keyword>
<dbReference type="InterPro" id="IPR007667">
    <property type="entry name" value="Hypoxia_induced_domain"/>
</dbReference>
<feature type="transmembrane region" description="Helical" evidence="6">
    <location>
        <begin position="21"/>
        <end position="39"/>
    </location>
</feature>
<dbReference type="GO" id="GO:0033617">
    <property type="term" value="P:mitochondrial respiratory chain complex IV assembly"/>
    <property type="evidence" value="ECO:0007669"/>
    <property type="project" value="TreeGrafter"/>
</dbReference>
<dbReference type="PANTHER" id="PTHR28018">
    <property type="entry name" value="RESPIRATORY SUPERCOMPLEX FACTOR 2, MITOCHONDRIAL"/>
    <property type="match status" value="1"/>
</dbReference>
<dbReference type="AlphaFoldDB" id="A0A4T0Q2K3"/>
<dbReference type="EMBL" id="SPRW01000070">
    <property type="protein sequence ID" value="TIC60942.1"/>
    <property type="molecule type" value="Genomic_DNA"/>
</dbReference>
<evidence type="ECO:0000313" key="8">
    <source>
        <dbReference type="EMBL" id="TIB80006.1"/>
    </source>
</evidence>